<feature type="domain" description="ABC3 transporter permease C-terminal" evidence="7">
    <location>
        <begin position="264"/>
        <end position="377"/>
    </location>
</feature>
<dbReference type="InterPro" id="IPR051125">
    <property type="entry name" value="ABC-4/HrtB_transporter"/>
</dbReference>
<evidence type="ECO:0000256" key="6">
    <source>
        <dbReference type="SAM" id="Phobius"/>
    </source>
</evidence>
<proteinExistence type="predicted"/>
<evidence type="ECO:0000313" key="9">
    <source>
        <dbReference type="EMBL" id="MFC4157850.1"/>
    </source>
</evidence>
<evidence type="ECO:0000259" key="7">
    <source>
        <dbReference type="Pfam" id="PF02687"/>
    </source>
</evidence>
<evidence type="ECO:0000256" key="1">
    <source>
        <dbReference type="ARBA" id="ARBA00004651"/>
    </source>
</evidence>
<keyword evidence="4 6" id="KW-1133">Transmembrane helix</keyword>
<dbReference type="PANTHER" id="PTHR43738:SF3">
    <property type="entry name" value="ABC TRANSPORTER PERMEASE"/>
    <property type="match status" value="1"/>
</dbReference>
<evidence type="ECO:0000256" key="3">
    <source>
        <dbReference type="ARBA" id="ARBA00022692"/>
    </source>
</evidence>
<feature type="transmembrane region" description="Helical" evidence="6">
    <location>
        <begin position="21"/>
        <end position="45"/>
    </location>
</feature>
<dbReference type="RefSeq" id="WP_378159926.1">
    <property type="nucleotide sequence ID" value="NZ_JBHSBU010000001.1"/>
</dbReference>
<evidence type="ECO:0000256" key="5">
    <source>
        <dbReference type="ARBA" id="ARBA00023136"/>
    </source>
</evidence>
<feature type="domain" description="MacB-like periplasmic core" evidence="8">
    <location>
        <begin position="21"/>
        <end position="229"/>
    </location>
</feature>
<feature type="transmembrane region" description="Helical" evidence="6">
    <location>
        <begin position="352"/>
        <end position="372"/>
    </location>
</feature>
<accession>A0ABV8MKR9</accession>
<organism evidence="9 10">
    <name type="scientific">Chitinimonas lacunae</name>
    <dbReference type="NCBI Taxonomy" id="1963018"/>
    <lineage>
        <taxon>Bacteria</taxon>
        <taxon>Pseudomonadati</taxon>
        <taxon>Pseudomonadota</taxon>
        <taxon>Betaproteobacteria</taxon>
        <taxon>Neisseriales</taxon>
        <taxon>Chitinibacteraceae</taxon>
        <taxon>Chitinimonas</taxon>
    </lineage>
</organism>
<dbReference type="Pfam" id="PF02687">
    <property type="entry name" value="FtsX"/>
    <property type="match status" value="1"/>
</dbReference>
<feature type="transmembrane region" description="Helical" evidence="6">
    <location>
        <begin position="296"/>
        <end position="320"/>
    </location>
</feature>
<comment type="caution">
    <text evidence="9">The sequence shown here is derived from an EMBL/GenBank/DDBJ whole genome shotgun (WGS) entry which is preliminary data.</text>
</comment>
<keyword evidence="2" id="KW-1003">Cell membrane</keyword>
<keyword evidence="3 6" id="KW-0812">Transmembrane</keyword>
<keyword evidence="10" id="KW-1185">Reference proteome</keyword>
<dbReference type="InterPro" id="IPR025857">
    <property type="entry name" value="MacB_PCD"/>
</dbReference>
<comment type="subcellular location">
    <subcellularLocation>
        <location evidence="1">Cell membrane</location>
        <topology evidence="1">Multi-pass membrane protein</topology>
    </subcellularLocation>
</comment>
<name>A0ABV8MKR9_9NEIS</name>
<feature type="transmembrane region" description="Helical" evidence="6">
    <location>
        <begin position="257"/>
        <end position="284"/>
    </location>
</feature>
<dbReference type="InterPro" id="IPR003838">
    <property type="entry name" value="ABC3_permease_C"/>
</dbReference>
<evidence type="ECO:0000313" key="10">
    <source>
        <dbReference type="Proteomes" id="UP001595791"/>
    </source>
</evidence>
<evidence type="ECO:0000256" key="4">
    <source>
        <dbReference type="ARBA" id="ARBA00022989"/>
    </source>
</evidence>
<sequence>MLELVLRMAFKNCLRHRLRALLTLAGLMVAILAFGLLRTVVAAWYSGADAASDKRLITRNATSLVFSLPIAYGERLRAIEGVSRVSWANWFGGIYIEEKNFFANFAVDPPSYLALYPEFLIADEQRSAFLRDRQGALVGRKLAARHGWKIGDTVTLRGTIFPGNWNFVIRGIYQGRDRNTDENQFFFHWHYLNERVRAVVPRRADNVGVFIVGLRDGGDAALVSERIDAQFRNSLAETLSETEKAFQLGFVAQTETIVLAIQLVSFVVILIIMAVMANTMAMAARERTAEYATLKALGFAPALVGWLVLAESLALCAMGGGLGILLTFPACRAIGEQLGNIFPVFDVATATLWQQTAAAALIGLVAAAVPAWRAMRIRVVDGLRAVA</sequence>
<dbReference type="Proteomes" id="UP001595791">
    <property type="component" value="Unassembled WGS sequence"/>
</dbReference>
<keyword evidence="5 6" id="KW-0472">Membrane</keyword>
<reference evidence="10" key="1">
    <citation type="journal article" date="2019" name="Int. J. Syst. Evol. Microbiol.">
        <title>The Global Catalogue of Microorganisms (GCM) 10K type strain sequencing project: providing services to taxonomists for standard genome sequencing and annotation.</title>
        <authorList>
            <consortium name="The Broad Institute Genomics Platform"/>
            <consortium name="The Broad Institute Genome Sequencing Center for Infectious Disease"/>
            <person name="Wu L."/>
            <person name="Ma J."/>
        </authorList>
    </citation>
    <scope>NUCLEOTIDE SEQUENCE [LARGE SCALE GENOMIC DNA]</scope>
    <source>
        <strain evidence="10">LMG 29894</strain>
    </source>
</reference>
<gene>
    <name evidence="9" type="ORF">ACFOW7_00635</name>
</gene>
<dbReference type="PANTHER" id="PTHR43738">
    <property type="entry name" value="ABC TRANSPORTER, MEMBRANE PROTEIN"/>
    <property type="match status" value="1"/>
</dbReference>
<evidence type="ECO:0000259" key="8">
    <source>
        <dbReference type="Pfam" id="PF12704"/>
    </source>
</evidence>
<dbReference type="EMBL" id="JBHSBU010000001">
    <property type="protein sequence ID" value="MFC4157850.1"/>
    <property type="molecule type" value="Genomic_DNA"/>
</dbReference>
<evidence type="ECO:0000256" key="2">
    <source>
        <dbReference type="ARBA" id="ARBA00022475"/>
    </source>
</evidence>
<dbReference type="Pfam" id="PF12704">
    <property type="entry name" value="MacB_PCD"/>
    <property type="match status" value="1"/>
</dbReference>
<protein>
    <submittedName>
        <fullName evidence="9">ABC transporter permease</fullName>
    </submittedName>
</protein>